<dbReference type="EMBL" id="VTPS01000005">
    <property type="protein sequence ID" value="TZE82541.1"/>
    <property type="molecule type" value="Genomic_DNA"/>
</dbReference>
<comment type="caution">
    <text evidence="2">The sequence shown here is derived from an EMBL/GenBank/DDBJ whole genome shotgun (WGS) entry which is preliminary data.</text>
</comment>
<feature type="domain" description="HTH LytTR-type" evidence="1">
    <location>
        <begin position="67"/>
        <end position="106"/>
    </location>
</feature>
<organism evidence="2 3">
    <name type="scientific">Calorimonas adulescens</name>
    <dbReference type="NCBI Taxonomy" id="2606906"/>
    <lineage>
        <taxon>Bacteria</taxon>
        <taxon>Bacillati</taxon>
        <taxon>Bacillota</taxon>
        <taxon>Clostridia</taxon>
        <taxon>Thermoanaerobacterales</taxon>
        <taxon>Thermoanaerobacteraceae</taxon>
        <taxon>Calorimonas</taxon>
    </lineage>
</organism>
<evidence type="ECO:0000259" key="1">
    <source>
        <dbReference type="Pfam" id="PF04397"/>
    </source>
</evidence>
<dbReference type="GO" id="GO:0003677">
    <property type="term" value="F:DNA binding"/>
    <property type="evidence" value="ECO:0007669"/>
    <property type="project" value="InterPro"/>
</dbReference>
<gene>
    <name evidence="2" type="ORF">FWJ32_04485</name>
</gene>
<dbReference type="Pfam" id="PF04397">
    <property type="entry name" value="LytTR"/>
    <property type="match status" value="1"/>
</dbReference>
<proteinExistence type="predicted"/>
<keyword evidence="3" id="KW-1185">Reference proteome</keyword>
<evidence type="ECO:0000313" key="2">
    <source>
        <dbReference type="EMBL" id="TZE82541.1"/>
    </source>
</evidence>
<sequence>MTAWLPLDICNSLSTAPCARFFIQIHCRGGLVNMNHNIVKEVQPQKDNCQVQKIIIKSDEKSVLVNINNDKLFRCHKGYIINADFVNEIVPWGKKTFLVKMAYTKKYCV</sequence>
<reference evidence="2 3" key="1">
    <citation type="submission" date="2019-08" db="EMBL/GenBank/DDBJ databases">
        <title>Calorimonas adulescens gen. nov., sp. nov., an anaerobic thermophilic bacterium from Sakhalin hot spring.</title>
        <authorList>
            <person name="Khomyakova M.A."/>
            <person name="Merkel A.Y."/>
            <person name="Novikov A."/>
            <person name="Bonch-Osmolovskaya E.A."/>
            <person name="Slobodkin A.I."/>
        </authorList>
    </citation>
    <scope>NUCLEOTIDE SEQUENCE [LARGE SCALE GENOMIC DNA]</scope>
    <source>
        <strain evidence="2 3">A05MB</strain>
    </source>
</reference>
<dbReference type="AlphaFoldDB" id="A0A5D8QDD9"/>
<evidence type="ECO:0000313" key="3">
    <source>
        <dbReference type="Proteomes" id="UP000322976"/>
    </source>
</evidence>
<dbReference type="InterPro" id="IPR007492">
    <property type="entry name" value="LytTR_DNA-bd_dom"/>
</dbReference>
<name>A0A5D8QDD9_9THEO</name>
<accession>A0A5D8QDD9</accession>
<dbReference type="Proteomes" id="UP000322976">
    <property type="component" value="Unassembled WGS sequence"/>
</dbReference>
<protein>
    <submittedName>
        <fullName evidence="2">LytTR family transcriptional regulator</fullName>
    </submittedName>
</protein>